<keyword evidence="3" id="KW-1185">Reference proteome</keyword>
<keyword evidence="1" id="KW-1133">Transmembrane helix</keyword>
<dbReference type="AlphaFoldDB" id="A0A4V3XKU3"/>
<dbReference type="EMBL" id="SRKY01000001">
    <property type="protein sequence ID" value="THH38293.1"/>
    <property type="molecule type" value="Genomic_DNA"/>
</dbReference>
<feature type="transmembrane region" description="Helical" evidence="1">
    <location>
        <begin position="37"/>
        <end position="56"/>
    </location>
</feature>
<evidence type="ECO:0000313" key="2">
    <source>
        <dbReference type="EMBL" id="THH38293.1"/>
    </source>
</evidence>
<protein>
    <submittedName>
        <fullName evidence="2">Uncharacterized protein</fullName>
    </submittedName>
</protein>
<name>A0A4V3XKU3_9RHOB</name>
<feature type="transmembrane region" description="Helical" evidence="1">
    <location>
        <begin position="62"/>
        <end position="80"/>
    </location>
</feature>
<organism evidence="2 3">
    <name type="scientific">Aliishimia ponticola</name>
    <dbReference type="NCBI Taxonomy" id="2499833"/>
    <lineage>
        <taxon>Bacteria</taxon>
        <taxon>Pseudomonadati</taxon>
        <taxon>Pseudomonadota</taxon>
        <taxon>Alphaproteobacteria</taxon>
        <taxon>Rhodobacterales</taxon>
        <taxon>Paracoccaceae</taxon>
        <taxon>Aliishimia</taxon>
    </lineage>
</organism>
<keyword evidence="1" id="KW-0812">Transmembrane</keyword>
<evidence type="ECO:0000313" key="3">
    <source>
        <dbReference type="Proteomes" id="UP000306602"/>
    </source>
</evidence>
<proteinExistence type="predicted"/>
<dbReference type="RefSeq" id="WP_136461186.1">
    <property type="nucleotide sequence ID" value="NZ_SRKY01000001.1"/>
</dbReference>
<gene>
    <name evidence="2" type="ORF">E4Z66_01605</name>
</gene>
<comment type="caution">
    <text evidence="2">The sequence shown here is derived from an EMBL/GenBank/DDBJ whole genome shotgun (WGS) entry which is preliminary data.</text>
</comment>
<dbReference type="OrthoDB" id="7725209at2"/>
<keyword evidence="1" id="KW-0472">Membrane</keyword>
<sequence>MAATTEQGYIGKDAPTRQVTMTARGGTRALIRTAQRFLGVTLSVAALSLLLLPFGAETTAEILLKLMFALVLGFVGAALWQAGGRVAAPELEIDVVRREVRLIRGFGPSRSIVTRRRFRDLGAVKTQDHSVSFWDADQELLAEVTIADDTALRSLRSALRDEGLAL</sequence>
<dbReference type="Proteomes" id="UP000306602">
    <property type="component" value="Unassembled WGS sequence"/>
</dbReference>
<evidence type="ECO:0000256" key="1">
    <source>
        <dbReference type="SAM" id="Phobius"/>
    </source>
</evidence>
<reference evidence="2 3" key="1">
    <citation type="submission" date="2019-04" db="EMBL/GenBank/DDBJ databases">
        <title>Shimia ponticola sp. nov., isolated from seawater.</title>
        <authorList>
            <person name="Kim Y.-O."/>
            <person name="Yoon J.-H."/>
        </authorList>
    </citation>
    <scope>NUCLEOTIDE SEQUENCE [LARGE SCALE GENOMIC DNA]</scope>
    <source>
        <strain evidence="2 3">MYP11</strain>
    </source>
</reference>
<accession>A0A4V3XKU3</accession>